<reference evidence="9" key="2">
    <citation type="submission" date="2020-09" db="EMBL/GenBank/DDBJ databases">
        <authorList>
            <person name="Sun Q."/>
            <person name="Zhou Y."/>
        </authorList>
    </citation>
    <scope>NUCLEOTIDE SEQUENCE</scope>
    <source>
        <strain evidence="9">CGMCC 1.12921</strain>
    </source>
</reference>
<evidence type="ECO:0000256" key="4">
    <source>
        <dbReference type="ARBA" id="ARBA00022801"/>
    </source>
</evidence>
<reference evidence="9" key="1">
    <citation type="journal article" date="2014" name="Int. J. Syst. Evol. Microbiol.">
        <title>Complete genome sequence of Corynebacterium casei LMG S-19264T (=DSM 44701T), isolated from a smear-ripened cheese.</title>
        <authorList>
            <consortium name="US DOE Joint Genome Institute (JGI-PGF)"/>
            <person name="Walter F."/>
            <person name="Albersmeier A."/>
            <person name="Kalinowski J."/>
            <person name="Ruckert C."/>
        </authorList>
    </citation>
    <scope>NUCLEOTIDE SEQUENCE</scope>
    <source>
        <strain evidence="9">CGMCC 1.12921</strain>
    </source>
</reference>
<dbReference type="InterPro" id="IPR013527">
    <property type="entry name" value="YicC-like_N"/>
</dbReference>
<dbReference type="AlphaFoldDB" id="A0A8J2Y4Y6"/>
<sequence length="291" mass="32048">MTGFARVDGSHQQGEQSWRWVWECRSLNNRGLDVKLRLPSMLDFLEADLRTLVPTQINRGSVMLNLQLQSDQPDARPRLDEDALAAVIAAAEKVSNLTDCAPPTADGLLALKGVLVTEEKSLDEDDAAALGAEITTSFQAALEALVAARGEEGARLARVLDGQVSVIDTLTAQATDIAGQNTETIRQRLKDQLRDLQTELPEERLAQEIALLAVKADVREELDRLTAHIASARQLMTQGGPIGRKFDFLVQEFNREANTLCSKAQTIELKQVGLDLKTVIDQMREQIQNVE</sequence>
<gene>
    <name evidence="9" type="ORF">GCM10011342_12350</name>
</gene>
<dbReference type="NCBIfam" id="TIGR00255">
    <property type="entry name" value="YicC/YloC family endoribonuclease"/>
    <property type="match status" value="1"/>
</dbReference>
<keyword evidence="3" id="KW-0255">Endonuclease</keyword>
<evidence type="ECO:0000313" key="9">
    <source>
        <dbReference type="EMBL" id="GGD04925.1"/>
    </source>
</evidence>
<comment type="similarity">
    <text evidence="5">Belongs to the YicC/YloC family.</text>
</comment>
<dbReference type="EMBL" id="BMGH01000001">
    <property type="protein sequence ID" value="GGD04925.1"/>
    <property type="molecule type" value="Genomic_DNA"/>
</dbReference>
<feature type="domain" description="Endoribonuclease YicC-like N-terminal" evidence="7">
    <location>
        <begin position="1"/>
        <end position="157"/>
    </location>
</feature>
<dbReference type="GO" id="GO:0016787">
    <property type="term" value="F:hydrolase activity"/>
    <property type="evidence" value="ECO:0007669"/>
    <property type="project" value="UniProtKB-KW"/>
</dbReference>
<dbReference type="Pfam" id="PF03755">
    <property type="entry name" value="YicC-like_N"/>
    <property type="match status" value="1"/>
</dbReference>
<accession>A0A8J2Y4Y6</accession>
<name>A0A8J2Y4Y6_9PROT</name>
<evidence type="ECO:0000259" key="7">
    <source>
        <dbReference type="Pfam" id="PF03755"/>
    </source>
</evidence>
<evidence type="ECO:0000256" key="5">
    <source>
        <dbReference type="ARBA" id="ARBA00035648"/>
    </source>
</evidence>
<dbReference type="PANTHER" id="PTHR30636">
    <property type="entry name" value="UPF0701 PROTEIN YICC"/>
    <property type="match status" value="1"/>
</dbReference>
<dbReference type="InterPro" id="IPR013551">
    <property type="entry name" value="YicC-like_C"/>
</dbReference>
<organism evidence="9 10">
    <name type="scientific">Aquisalinus flavus</name>
    <dbReference type="NCBI Taxonomy" id="1526572"/>
    <lineage>
        <taxon>Bacteria</taxon>
        <taxon>Pseudomonadati</taxon>
        <taxon>Pseudomonadota</taxon>
        <taxon>Alphaproteobacteria</taxon>
        <taxon>Parvularculales</taxon>
        <taxon>Parvularculaceae</taxon>
        <taxon>Aquisalinus</taxon>
    </lineage>
</organism>
<keyword evidence="10" id="KW-1185">Reference proteome</keyword>
<dbReference type="PANTHER" id="PTHR30636:SF3">
    <property type="entry name" value="UPF0701 PROTEIN YICC"/>
    <property type="match status" value="1"/>
</dbReference>
<evidence type="ECO:0008006" key="11">
    <source>
        <dbReference type="Google" id="ProtNLM"/>
    </source>
</evidence>
<dbReference type="GO" id="GO:0004521">
    <property type="term" value="F:RNA endonuclease activity"/>
    <property type="evidence" value="ECO:0007669"/>
    <property type="project" value="InterPro"/>
</dbReference>
<evidence type="ECO:0000313" key="10">
    <source>
        <dbReference type="Proteomes" id="UP000613582"/>
    </source>
</evidence>
<evidence type="ECO:0000256" key="2">
    <source>
        <dbReference type="ARBA" id="ARBA00022722"/>
    </source>
</evidence>
<evidence type="ECO:0000259" key="8">
    <source>
        <dbReference type="Pfam" id="PF08340"/>
    </source>
</evidence>
<dbReference type="Pfam" id="PF08340">
    <property type="entry name" value="YicC-like_C"/>
    <property type="match status" value="1"/>
</dbReference>
<evidence type="ECO:0000256" key="3">
    <source>
        <dbReference type="ARBA" id="ARBA00022759"/>
    </source>
</evidence>
<feature type="domain" description="Endoribonuclease YicC-like C-terminal" evidence="8">
    <location>
        <begin position="179"/>
        <end position="291"/>
    </location>
</feature>
<evidence type="ECO:0000256" key="1">
    <source>
        <dbReference type="ARBA" id="ARBA00001968"/>
    </source>
</evidence>
<evidence type="ECO:0000256" key="6">
    <source>
        <dbReference type="SAM" id="Coils"/>
    </source>
</evidence>
<dbReference type="InterPro" id="IPR005229">
    <property type="entry name" value="YicC/YloC-like"/>
</dbReference>
<dbReference type="Proteomes" id="UP000613582">
    <property type="component" value="Unassembled WGS sequence"/>
</dbReference>
<proteinExistence type="inferred from homology"/>
<keyword evidence="4" id="KW-0378">Hydrolase</keyword>
<comment type="cofactor">
    <cofactor evidence="1">
        <name>a divalent metal cation</name>
        <dbReference type="ChEBI" id="CHEBI:60240"/>
    </cofactor>
</comment>
<protein>
    <recommendedName>
        <fullName evidence="11">YicC family protein</fullName>
    </recommendedName>
</protein>
<keyword evidence="2" id="KW-0540">Nuclease</keyword>
<keyword evidence="6" id="KW-0175">Coiled coil</keyword>
<feature type="coiled-coil region" evidence="6">
    <location>
        <begin position="179"/>
        <end position="235"/>
    </location>
</feature>
<comment type="caution">
    <text evidence="9">The sequence shown here is derived from an EMBL/GenBank/DDBJ whole genome shotgun (WGS) entry which is preliminary data.</text>
</comment>